<evidence type="ECO:0000259" key="2">
    <source>
        <dbReference type="PROSITE" id="PS50887"/>
    </source>
</evidence>
<dbReference type="Pfam" id="PF00990">
    <property type="entry name" value="GGDEF"/>
    <property type="match status" value="1"/>
</dbReference>
<reference evidence="4" key="1">
    <citation type="journal article" date="2019" name="Int. J. Syst. Evol. Microbiol.">
        <title>The Global Catalogue of Microorganisms (GCM) 10K type strain sequencing project: providing services to taxonomists for standard genome sequencing and annotation.</title>
        <authorList>
            <consortium name="The Broad Institute Genomics Platform"/>
            <consortium name="The Broad Institute Genome Sequencing Center for Infectious Disease"/>
            <person name="Wu L."/>
            <person name="Ma J."/>
        </authorList>
    </citation>
    <scope>NUCLEOTIDE SEQUENCE [LARGE SCALE GENOMIC DNA]</scope>
    <source>
        <strain evidence="4">IBRC-M 10987</strain>
    </source>
</reference>
<dbReference type="SUPFAM" id="SSF55073">
    <property type="entry name" value="Nucleotide cyclase"/>
    <property type="match status" value="1"/>
</dbReference>
<dbReference type="EMBL" id="JBHSAM010000010">
    <property type="protein sequence ID" value="MFC4098738.1"/>
    <property type="molecule type" value="Genomic_DNA"/>
</dbReference>
<evidence type="ECO:0000313" key="4">
    <source>
        <dbReference type="Proteomes" id="UP001595715"/>
    </source>
</evidence>
<accession>A0ABV8K0Y4</accession>
<feature type="domain" description="GGDEF" evidence="2">
    <location>
        <begin position="158"/>
        <end position="282"/>
    </location>
</feature>
<feature type="transmembrane region" description="Helical" evidence="1">
    <location>
        <begin position="85"/>
        <end position="106"/>
    </location>
</feature>
<dbReference type="InterPro" id="IPR043128">
    <property type="entry name" value="Rev_trsase/Diguanyl_cyclase"/>
</dbReference>
<sequence length="282" mass="32493">MKRADRLYAVLFSLFLLFVLVSLYMAFTLTTYPLNYVWYMGLVVLFLFGFLFSLLPAMMASIFIVMGYGSYILYQMFIARTIPEIVLNDVVWVVVFPMGAIAAGLAGKEIRSTLKQFAHYEENYDNHVMIDDVTGFTNGRNFKLALEEEVSRSVRYGRQLTLVMIELAHFKELRQEYGVRQSDAMLRKVAEQLEEVMRDVDKKAYLGEGVFSAILPETPVQTLEVVQQRILEKFDTISLTRLNREVNVKVRLKFGFAGCPDHETNAQALYDKAKQELYLYVS</sequence>
<feature type="transmembrane region" description="Helical" evidence="1">
    <location>
        <begin position="36"/>
        <end position="55"/>
    </location>
</feature>
<dbReference type="InterPro" id="IPR000160">
    <property type="entry name" value="GGDEF_dom"/>
</dbReference>
<keyword evidence="1" id="KW-1133">Transmembrane helix</keyword>
<evidence type="ECO:0000256" key="1">
    <source>
        <dbReference type="SAM" id="Phobius"/>
    </source>
</evidence>
<dbReference type="RefSeq" id="WP_377717432.1">
    <property type="nucleotide sequence ID" value="NZ_JBHSAM010000010.1"/>
</dbReference>
<dbReference type="PANTHER" id="PTHR45138:SF9">
    <property type="entry name" value="DIGUANYLATE CYCLASE DGCM-RELATED"/>
    <property type="match status" value="1"/>
</dbReference>
<protein>
    <submittedName>
        <fullName evidence="3">GGDEF domain-containing protein</fullName>
    </submittedName>
</protein>
<dbReference type="InterPro" id="IPR029787">
    <property type="entry name" value="Nucleotide_cyclase"/>
</dbReference>
<feature type="transmembrane region" description="Helical" evidence="1">
    <location>
        <begin position="7"/>
        <end position="30"/>
    </location>
</feature>
<dbReference type="Gene3D" id="3.30.70.270">
    <property type="match status" value="1"/>
</dbReference>
<keyword evidence="4" id="KW-1185">Reference proteome</keyword>
<evidence type="ECO:0000313" key="3">
    <source>
        <dbReference type="EMBL" id="MFC4098738.1"/>
    </source>
</evidence>
<organism evidence="3 4">
    <name type="scientific">Paenibacillus xanthanilyticus</name>
    <dbReference type="NCBI Taxonomy" id="1783531"/>
    <lineage>
        <taxon>Bacteria</taxon>
        <taxon>Bacillati</taxon>
        <taxon>Bacillota</taxon>
        <taxon>Bacilli</taxon>
        <taxon>Bacillales</taxon>
        <taxon>Paenibacillaceae</taxon>
        <taxon>Paenibacillus</taxon>
    </lineage>
</organism>
<dbReference type="Proteomes" id="UP001595715">
    <property type="component" value="Unassembled WGS sequence"/>
</dbReference>
<dbReference type="PANTHER" id="PTHR45138">
    <property type="entry name" value="REGULATORY COMPONENTS OF SENSORY TRANSDUCTION SYSTEM"/>
    <property type="match status" value="1"/>
</dbReference>
<dbReference type="NCBIfam" id="TIGR00254">
    <property type="entry name" value="GGDEF"/>
    <property type="match status" value="1"/>
</dbReference>
<dbReference type="CDD" id="cd01949">
    <property type="entry name" value="GGDEF"/>
    <property type="match status" value="1"/>
</dbReference>
<proteinExistence type="predicted"/>
<gene>
    <name evidence="3" type="ORF">ACFOZ8_03600</name>
</gene>
<keyword evidence="1" id="KW-0472">Membrane</keyword>
<comment type="caution">
    <text evidence="3">The sequence shown here is derived from an EMBL/GenBank/DDBJ whole genome shotgun (WGS) entry which is preliminary data.</text>
</comment>
<dbReference type="PROSITE" id="PS50887">
    <property type="entry name" value="GGDEF"/>
    <property type="match status" value="1"/>
</dbReference>
<name>A0ABV8K0Y4_9BACL</name>
<dbReference type="SMART" id="SM00267">
    <property type="entry name" value="GGDEF"/>
    <property type="match status" value="1"/>
</dbReference>
<keyword evidence="1" id="KW-0812">Transmembrane</keyword>
<dbReference type="InterPro" id="IPR050469">
    <property type="entry name" value="Diguanylate_Cyclase"/>
</dbReference>